<dbReference type="RefSeq" id="WP_069642731.1">
    <property type="nucleotide sequence ID" value="NZ_MIJE01000011.1"/>
</dbReference>
<evidence type="ECO:0000313" key="9">
    <source>
        <dbReference type="EMBL" id="OEF97333.1"/>
    </source>
</evidence>
<dbReference type="InterPro" id="IPR014717">
    <property type="entry name" value="Transl_elong_EF1B/ribsomal_bS6"/>
</dbReference>
<dbReference type="SUPFAM" id="SSF54995">
    <property type="entry name" value="Ribosomal protein S6"/>
    <property type="match status" value="1"/>
</dbReference>
<dbReference type="Gene3D" id="3.30.70.60">
    <property type="match status" value="1"/>
</dbReference>
<proteinExistence type="inferred from homology"/>
<dbReference type="STRING" id="766136.BHF68_03725"/>
<evidence type="ECO:0000256" key="2">
    <source>
        <dbReference type="ARBA" id="ARBA00022730"/>
    </source>
</evidence>
<dbReference type="GO" id="GO:1990904">
    <property type="term" value="C:ribonucleoprotein complex"/>
    <property type="evidence" value="ECO:0007669"/>
    <property type="project" value="UniProtKB-KW"/>
</dbReference>
<keyword evidence="10" id="KW-1185">Reference proteome</keyword>
<comment type="function">
    <text evidence="6 8">Binds together with bS18 to 16S ribosomal RNA.</text>
</comment>
<dbReference type="GO" id="GO:0006412">
    <property type="term" value="P:translation"/>
    <property type="evidence" value="ECO:0007669"/>
    <property type="project" value="UniProtKB-UniRule"/>
</dbReference>
<comment type="similarity">
    <text evidence="1 8">Belongs to the bacterial ribosomal protein bS6 family.</text>
</comment>
<dbReference type="GO" id="GO:0003735">
    <property type="term" value="F:structural constituent of ribosome"/>
    <property type="evidence" value="ECO:0007669"/>
    <property type="project" value="InterPro"/>
</dbReference>
<dbReference type="GO" id="GO:0070181">
    <property type="term" value="F:small ribosomal subunit rRNA binding"/>
    <property type="evidence" value="ECO:0007669"/>
    <property type="project" value="TreeGrafter"/>
</dbReference>
<dbReference type="NCBIfam" id="TIGR00166">
    <property type="entry name" value="S6"/>
    <property type="match status" value="1"/>
</dbReference>
<dbReference type="CDD" id="cd00473">
    <property type="entry name" value="bS6"/>
    <property type="match status" value="1"/>
</dbReference>
<organism evidence="9 10">
    <name type="scientific">Desulfuribacillus alkaliarsenatis</name>
    <dbReference type="NCBI Taxonomy" id="766136"/>
    <lineage>
        <taxon>Bacteria</taxon>
        <taxon>Bacillati</taxon>
        <taxon>Bacillota</taxon>
        <taxon>Desulfuribacillia</taxon>
        <taxon>Desulfuribacillales</taxon>
        <taxon>Desulfuribacillaceae</taxon>
        <taxon>Desulfuribacillus</taxon>
    </lineage>
</organism>
<evidence type="ECO:0000313" key="10">
    <source>
        <dbReference type="Proteomes" id="UP000094296"/>
    </source>
</evidence>
<evidence type="ECO:0000256" key="7">
    <source>
        <dbReference type="ARBA" id="ARBA00035294"/>
    </source>
</evidence>
<keyword evidence="5 8" id="KW-0687">Ribonucleoprotein</keyword>
<dbReference type="PANTHER" id="PTHR21011:SF1">
    <property type="entry name" value="SMALL RIBOSOMAL SUBUNIT PROTEIN BS6M"/>
    <property type="match status" value="1"/>
</dbReference>
<name>A0A1E5G2Q6_9FIRM</name>
<dbReference type="GO" id="GO:0005840">
    <property type="term" value="C:ribosome"/>
    <property type="evidence" value="ECO:0007669"/>
    <property type="project" value="UniProtKB-KW"/>
</dbReference>
<gene>
    <name evidence="8" type="primary">rpsF</name>
    <name evidence="9" type="ORF">BHF68_03725</name>
</gene>
<evidence type="ECO:0000256" key="1">
    <source>
        <dbReference type="ARBA" id="ARBA00009512"/>
    </source>
</evidence>
<keyword evidence="2 8" id="KW-0699">rRNA-binding</keyword>
<dbReference type="Proteomes" id="UP000094296">
    <property type="component" value="Unassembled WGS sequence"/>
</dbReference>
<reference evidence="9 10" key="1">
    <citation type="submission" date="2016-09" db="EMBL/GenBank/DDBJ databases">
        <title>Draft genome sequence for the type strain of Desulfuribacillus alkaliarsenatis AHT28, an obligately anaerobic, sulfidogenic bacterium isolated from Russian soda lake sediments.</title>
        <authorList>
            <person name="Abin C.A."/>
            <person name="Hollibaugh J.T."/>
        </authorList>
    </citation>
    <scope>NUCLEOTIDE SEQUENCE [LARGE SCALE GENOMIC DNA]</scope>
    <source>
        <strain evidence="9 10">AHT28</strain>
    </source>
</reference>
<dbReference type="PROSITE" id="PS01048">
    <property type="entry name" value="RIBOSOMAL_S6"/>
    <property type="match status" value="1"/>
</dbReference>
<keyword evidence="4 8" id="KW-0689">Ribosomal protein</keyword>
<dbReference type="InterPro" id="IPR020814">
    <property type="entry name" value="Ribosomal_S6_plastid/chlpt"/>
</dbReference>
<evidence type="ECO:0000256" key="5">
    <source>
        <dbReference type="ARBA" id="ARBA00023274"/>
    </source>
</evidence>
<dbReference type="OrthoDB" id="9812702at2"/>
<dbReference type="InterPro" id="IPR020815">
    <property type="entry name" value="Ribosomal_bS6_CS"/>
</dbReference>
<accession>A0A1E5G2Q6</accession>
<dbReference type="InterPro" id="IPR035980">
    <property type="entry name" value="Ribosomal_bS6_sf"/>
</dbReference>
<protein>
    <recommendedName>
        <fullName evidence="7 8">Small ribosomal subunit protein bS6</fullName>
    </recommendedName>
</protein>
<dbReference type="Pfam" id="PF01250">
    <property type="entry name" value="Ribosomal_S6"/>
    <property type="match status" value="1"/>
</dbReference>
<dbReference type="InterPro" id="IPR000529">
    <property type="entry name" value="Ribosomal_bS6"/>
</dbReference>
<dbReference type="AlphaFoldDB" id="A0A1E5G2Q6"/>
<keyword evidence="3 8" id="KW-0694">RNA-binding</keyword>
<comment type="caution">
    <text evidence="9">The sequence shown here is derived from an EMBL/GenBank/DDBJ whole genome shotgun (WGS) entry which is preliminary data.</text>
</comment>
<evidence type="ECO:0000256" key="3">
    <source>
        <dbReference type="ARBA" id="ARBA00022884"/>
    </source>
</evidence>
<dbReference type="EMBL" id="MIJE01000011">
    <property type="protein sequence ID" value="OEF97333.1"/>
    <property type="molecule type" value="Genomic_DNA"/>
</dbReference>
<dbReference type="GO" id="GO:0005737">
    <property type="term" value="C:cytoplasm"/>
    <property type="evidence" value="ECO:0007669"/>
    <property type="project" value="UniProtKB-ARBA"/>
</dbReference>
<dbReference type="PANTHER" id="PTHR21011">
    <property type="entry name" value="MITOCHONDRIAL 28S RIBOSOMAL PROTEIN S6"/>
    <property type="match status" value="1"/>
</dbReference>
<evidence type="ECO:0000256" key="8">
    <source>
        <dbReference type="HAMAP-Rule" id="MF_00360"/>
    </source>
</evidence>
<sequence length="95" mass="11291">MRKYEMMYVLRPDLTEENIAAIVEKLKGVITNEGGEITEFKEMGKRRLAYEIKHLREGFYFLKNFDATPEVVAELERVTRISDEVIRYLVFRVDE</sequence>
<evidence type="ECO:0000256" key="6">
    <source>
        <dbReference type="ARBA" id="ARBA00035104"/>
    </source>
</evidence>
<dbReference type="HAMAP" id="MF_00360">
    <property type="entry name" value="Ribosomal_bS6"/>
    <property type="match status" value="1"/>
</dbReference>
<evidence type="ECO:0000256" key="4">
    <source>
        <dbReference type="ARBA" id="ARBA00022980"/>
    </source>
</evidence>